<proteinExistence type="predicted"/>
<organism evidence="2 3">
    <name type="scientific">Puccinia graminis f. sp. tritici</name>
    <dbReference type="NCBI Taxonomy" id="56615"/>
    <lineage>
        <taxon>Eukaryota</taxon>
        <taxon>Fungi</taxon>
        <taxon>Dikarya</taxon>
        <taxon>Basidiomycota</taxon>
        <taxon>Pucciniomycotina</taxon>
        <taxon>Pucciniomycetes</taxon>
        <taxon>Pucciniales</taxon>
        <taxon>Pucciniaceae</taxon>
        <taxon>Puccinia</taxon>
    </lineage>
</organism>
<feature type="region of interest" description="Disordered" evidence="1">
    <location>
        <begin position="76"/>
        <end position="95"/>
    </location>
</feature>
<feature type="compositionally biased region" description="Low complexity" evidence="1">
    <location>
        <begin position="132"/>
        <end position="147"/>
    </location>
</feature>
<dbReference type="AlphaFoldDB" id="A0A5B0PAJ3"/>
<dbReference type="EMBL" id="VSWC01000066">
    <property type="protein sequence ID" value="KAA1098073.1"/>
    <property type="molecule type" value="Genomic_DNA"/>
</dbReference>
<comment type="caution">
    <text evidence="2">The sequence shown here is derived from an EMBL/GenBank/DDBJ whole genome shotgun (WGS) entry which is preliminary data.</text>
</comment>
<sequence length="189" mass="21196">MSISWFKNIDDGRNRFFYNLDGAQHSRGERRQRGSPDGSDQSTRRATPRRGLILANHLDGFGRWKENDAIRSKTLEDIGSRSQSMMSAGLESKPKPADWMRVVRGNPDRNGAHKTKHLWQPRALDCGRGSLSTSRTNPNQTRTPNNQKTPLGPSQGASQLNQTTQRLYIDRPVILTSKGYAAAHSAQQQ</sequence>
<name>A0A5B0PAJ3_PUCGR</name>
<feature type="region of interest" description="Disordered" evidence="1">
    <location>
        <begin position="21"/>
        <end position="50"/>
    </location>
</feature>
<evidence type="ECO:0000256" key="1">
    <source>
        <dbReference type="SAM" id="MobiDB-lite"/>
    </source>
</evidence>
<reference evidence="2 3" key="1">
    <citation type="submission" date="2019-05" db="EMBL/GenBank/DDBJ databases">
        <title>Emergence of the Ug99 lineage of the wheat stem rust pathogen through somatic hybridization.</title>
        <authorList>
            <person name="Li F."/>
            <person name="Upadhyaya N.M."/>
            <person name="Sperschneider J."/>
            <person name="Matny O."/>
            <person name="Nguyen-Phuc H."/>
            <person name="Mago R."/>
            <person name="Raley C."/>
            <person name="Miller M.E."/>
            <person name="Silverstein K.A.T."/>
            <person name="Henningsen E."/>
            <person name="Hirsch C.D."/>
            <person name="Visser B."/>
            <person name="Pretorius Z.A."/>
            <person name="Steffenson B.J."/>
            <person name="Schwessinger B."/>
            <person name="Dodds P.N."/>
            <person name="Figueroa M."/>
        </authorList>
    </citation>
    <scope>NUCLEOTIDE SEQUENCE [LARGE SCALE GENOMIC DNA]</scope>
    <source>
        <strain evidence="2">21-0</strain>
    </source>
</reference>
<feature type="compositionally biased region" description="Polar residues" evidence="1">
    <location>
        <begin position="155"/>
        <end position="165"/>
    </location>
</feature>
<evidence type="ECO:0000313" key="3">
    <source>
        <dbReference type="Proteomes" id="UP000324748"/>
    </source>
</evidence>
<feature type="region of interest" description="Disordered" evidence="1">
    <location>
        <begin position="125"/>
        <end position="165"/>
    </location>
</feature>
<feature type="compositionally biased region" description="Basic and acidic residues" evidence="1">
    <location>
        <begin position="24"/>
        <end position="34"/>
    </location>
</feature>
<accession>A0A5B0PAJ3</accession>
<dbReference type="Proteomes" id="UP000324748">
    <property type="component" value="Unassembled WGS sequence"/>
</dbReference>
<protein>
    <submittedName>
        <fullName evidence="2">Uncharacterized protein</fullName>
    </submittedName>
</protein>
<keyword evidence="3" id="KW-1185">Reference proteome</keyword>
<gene>
    <name evidence="2" type="ORF">PGT21_027908</name>
</gene>
<evidence type="ECO:0000313" key="2">
    <source>
        <dbReference type="EMBL" id="KAA1098073.1"/>
    </source>
</evidence>